<evidence type="ECO:0000313" key="4">
    <source>
        <dbReference type="Proteomes" id="UP001595536"/>
    </source>
</evidence>
<evidence type="ECO:0000259" key="1">
    <source>
        <dbReference type="Pfam" id="PF21250"/>
    </source>
</evidence>
<dbReference type="Pfam" id="PF21250">
    <property type="entry name" value="SOGP_2nd"/>
    <property type="match status" value="1"/>
</dbReference>
<dbReference type="PANTHER" id="PTHR37469">
    <property type="entry name" value="CELLOBIONIC ACID PHOSPHORYLASE-RELATED"/>
    <property type="match status" value="1"/>
</dbReference>
<dbReference type="InterPro" id="IPR052047">
    <property type="entry name" value="GH94_Enzymes"/>
</dbReference>
<dbReference type="Pfam" id="PF21958">
    <property type="entry name" value="SOGP_N"/>
    <property type="match status" value="1"/>
</dbReference>
<protein>
    <submittedName>
        <fullName evidence="3">Cellobiose phosphorylase</fullName>
    </submittedName>
</protein>
<dbReference type="SUPFAM" id="SSF48208">
    <property type="entry name" value="Six-hairpin glycosidases"/>
    <property type="match status" value="1"/>
</dbReference>
<name>A0ABV7LDU8_9HYPH</name>
<evidence type="ECO:0000259" key="2">
    <source>
        <dbReference type="Pfam" id="PF21958"/>
    </source>
</evidence>
<dbReference type="Gene3D" id="1.50.10.10">
    <property type="match status" value="1"/>
</dbReference>
<dbReference type="EMBL" id="JBHRUV010000019">
    <property type="protein sequence ID" value="MFC3265724.1"/>
    <property type="molecule type" value="Genomic_DNA"/>
</dbReference>
<comment type="caution">
    <text evidence="3">The sequence shown here is derived from an EMBL/GenBank/DDBJ whole genome shotgun (WGS) entry which is preliminary data.</text>
</comment>
<dbReference type="RefSeq" id="WP_376830903.1">
    <property type="nucleotide sequence ID" value="NZ_JBHLWR010000006.1"/>
</dbReference>
<gene>
    <name evidence="3" type="ORF">ACFOEX_05035</name>
</gene>
<accession>A0ABV7LDU8</accession>
<sequence length="1116" mass="118610">MTGLTGTDSAGARPPAWRLPVAGDAGIIRISAAGGQGIAAGVLPNGAVCWLAHEPADGQGAVMISQVAGSGLAWGIGRLVLRVGGEDAPADLLGPGFDGVFAAAGDCAVWEGRAPRDLAWRLTLRLHAHAPLWTWRLELRNHGAAVARADVLFIQDLGLGDRGFLMNNEAYASQYIDHTVVRDGDRGPVILSRQALDQGGRRPWAAHGGLTPVAGYATDAADVFGPAFRGAGTLATRFGAPLPSRVLQRETACAALLSAPVTLAPGGAAVTGFFGLFQPDHPAASGAGDLAAVTAALAACAAAPPAAAGLELRPARRSLLQTAPSLAVRALTEAEIAALWPQRLSEERIDGALASFFVPDGDHNRHVALRDKELAMQRRHGAIIRTGEGVLPADDIFCATCWMHGVFGAQLTLGNTSFHKLFSVSRDPFNITRASGLRLLVDQGDGWRLLATPSAFEISLNGCRWIYATERGRVTVSAFASVARPVLRWEVTADGAPARLLVAGHCVMGEREAAQSAAAVVDAAAGRVLLRPDPQSLWGQRYPESVYVVQAGDPAAVRLIAGSEALYDGDAPQAREPWLVIATGAVNAFSFIVTGSLTDPAAALALADEAARWDADAERAAAARYWTRLTRGLAVSGDARAQALSLAAPWLVQNALIHVSVPHGLEQYTGAAWGTRDVCQGPVEMLLALGHDAPAREIMLAVFAEQYAGRGDWSQWFMPPPYSFIRDRSSHGDVIIWPLKMVCDYIEATGDVSCLDAQVPWRNYDDASATAETAPLAGHVDVLLQAVASQYLPGTHLVRLGEGDWNDSLQPADPSLKGRMVSSWTVALLYQQLVRYAAVLERAGRPGAEGLRREAQAMRREVNALLIRDGVIAGYGLFAQGRYDGAPPELLLHPSDRRTGVRYSMLPMARAIAGGLFTPEQAERHLAIIRDHLAGPDGVRLMDRPLPYRGGVETMFRRAESAACFGREIGLMYTHAHLQYAQALAALLAAARDDAGRAALQEALVTALAQVNPADVCAVTPNASPRQRNAYFSSSDAAFDNRAQADAEWERVRAGAIAVDGGWRIYSSGPGLFLNLLARDVLGLRRDWGAWRPRGAPPPAFVARIAAPPEQWPATG</sequence>
<dbReference type="InterPro" id="IPR012341">
    <property type="entry name" value="6hp_glycosidase-like_sf"/>
</dbReference>
<reference evidence="4" key="1">
    <citation type="journal article" date="2019" name="Int. J. Syst. Evol. Microbiol.">
        <title>The Global Catalogue of Microorganisms (GCM) 10K type strain sequencing project: providing services to taxonomists for standard genome sequencing and annotation.</title>
        <authorList>
            <consortium name="The Broad Institute Genomics Platform"/>
            <consortium name="The Broad Institute Genome Sequencing Center for Infectious Disease"/>
            <person name="Wu L."/>
            <person name="Ma J."/>
        </authorList>
    </citation>
    <scope>NUCLEOTIDE SEQUENCE [LARGE SCALE GENOMIC DNA]</scope>
    <source>
        <strain evidence="4">CCM 7941</strain>
    </source>
</reference>
<dbReference type="InterPro" id="IPR053831">
    <property type="entry name" value="SOGP_N"/>
</dbReference>
<evidence type="ECO:0000313" key="3">
    <source>
        <dbReference type="EMBL" id="MFC3265724.1"/>
    </source>
</evidence>
<dbReference type="Proteomes" id="UP001595536">
    <property type="component" value="Unassembled WGS sequence"/>
</dbReference>
<dbReference type="Gene3D" id="2.70.98.40">
    <property type="entry name" value="Glycoside hydrolase, family 65, N-terminal domain"/>
    <property type="match status" value="1"/>
</dbReference>
<feature type="domain" description="Glycoside phosphorylase super sandwich" evidence="1">
    <location>
        <begin position="340"/>
        <end position="594"/>
    </location>
</feature>
<dbReference type="InterPro" id="IPR008928">
    <property type="entry name" value="6-hairpin_glycosidase_sf"/>
</dbReference>
<dbReference type="InterPro" id="IPR037018">
    <property type="entry name" value="GH65_N"/>
</dbReference>
<proteinExistence type="predicted"/>
<feature type="domain" description="SOGP N-terminal" evidence="2">
    <location>
        <begin position="60"/>
        <end position="275"/>
    </location>
</feature>
<keyword evidence="4" id="KW-1185">Reference proteome</keyword>
<dbReference type="PANTHER" id="PTHR37469:SF2">
    <property type="entry name" value="CELLOBIONIC ACID PHOSPHORYLASE"/>
    <property type="match status" value="1"/>
</dbReference>
<organism evidence="3 4">
    <name type="scientific">Camelimonas abortus</name>
    <dbReference type="NCBI Taxonomy" id="1017184"/>
    <lineage>
        <taxon>Bacteria</taxon>
        <taxon>Pseudomonadati</taxon>
        <taxon>Pseudomonadota</taxon>
        <taxon>Alphaproteobacteria</taxon>
        <taxon>Hyphomicrobiales</taxon>
        <taxon>Chelatococcaceae</taxon>
        <taxon>Camelimonas</taxon>
    </lineage>
</organism>
<dbReference type="InterPro" id="IPR048771">
    <property type="entry name" value="SOGP_2nd"/>
</dbReference>